<dbReference type="Pfam" id="PF17919">
    <property type="entry name" value="RT_RNaseH_2"/>
    <property type="match status" value="1"/>
</dbReference>
<dbReference type="InterPro" id="IPR043128">
    <property type="entry name" value="Rev_trsase/Diguanyl_cyclase"/>
</dbReference>
<dbReference type="InterPro" id="IPR012337">
    <property type="entry name" value="RNaseH-like_sf"/>
</dbReference>
<dbReference type="Pfam" id="PF13650">
    <property type="entry name" value="Asp_protease_2"/>
    <property type="match status" value="1"/>
</dbReference>
<feature type="compositionally biased region" description="Basic and acidic residues" evidence="9">
    <location>
        <begin position="1561"/>
        <end position="1583"/>
    </location>
</feature>
<comment type="similarity">
    <text evidence="1">Belongs to the beta type-B retroviral polymerase family. HERV class-II K(HML-2) pol subfamily.</text>
</comment>
<dbReference type="InterPro" id="IPR041577">
    <property type="entry name" value="RT_RNaseH_2"/>
</dbReference>
<dbReference type="Gene3D" id="1.10.340.70">
    <property type="match status" value="1"/>
</dbReference>
<evidence type="ECO:0000256" key="8">
    <source>
        <dbReference type="ARBA" id="ARBA00039658"/>
    </source>
</evidence>
<dbReference type="GO" id="GO:0003676">
    <property type="term" value="F:nucleic acid binding"/>
    <property type="evidence" value="ECO:0007669"/>
    <property type="project" value="InterPro"/>
</dbReference>
<dbReference type="PANTHER" id="PTHR37984">
    <property type="entry name" value="PROTEIN CBG26694"/>
    <property type="match status" value="1"/>
</dbReference>
<dbReference type="EMBL" id="FN654370">
    <property type="protein sequence ID" value="CBY32766.1"/>
    <property type="molecule type" value="Genomic_DNA"/>
</dbReference>
<evidence type="ECO:0000256" key="6">
    <source>
        <dbReference type="ARBA" id="ARBA00022759"/>
    </source>
</evidence>
<dbReference type="SUPFAM" id="SSF50630">
    <property type="entry name" value="Acid proteases"/>
    <property type="match status" value="1"/>
</dbReference>
<keyword evidence="3" id="KW-0808">Transferase</keyword>
<dbReference type="EC" id="3.1.26.4" evidence="2"/>
<gene>
    <name evidence="11" type="ORF">GSOID_T00032113001</name>
</gene>
<feature type="compositionally biased region" description="Polar residues" evidence="9">
    <location>
        <begin position="1465"/>
        <end position="1474"/>
    </location>
</feature>
<evidence type="ECO:0000313" key="11">
    <source>
        <dbReference type="EMBL" id="CBY32766.1"/>
    </source>
</evidence>
<dbReference type="GO" id="GO:0004523">
    <property type="term" value="F:RNA-DNA hybrid ribonuclease activity"/>
    <property type="evidence" value="ECO:0007669"/>
    <property type="project" value="UniProtKB-EC"/>
</dbReference>
<accession>E4YB29</accession>
<dbReference type="GO" id="GO:0016779">
    <property type="term" value="F:nucleotidyltransferase activity"/>
    <property type="evidence" value="ECO:0007669"/>
    <property type="project" value="UniProtKB-KW"/>
</dbReference>
<dbReference type="CDD" id="cd01647">
    <property type="entry name" value="RT_LTR"/>
    <property type="match status" value="1"/>
</dbReference>
<name>E4YB29_OIKDI</name>
<keyword evidence="6" id="KW-0255">Endonuclease</keyword>
<evidence type="ECO:0000256" key="7">
    <source>
        <dbReference type="ARBA" id="ARBA00023268"/>
    </source>
</evidence>
<dbReference type="Proteomes" id="UP000011014">
    <property type="component" value="Unassembled WGS sequence"/>
</dbReference>
<dbReference type="Pfam" id="PF17921">
    <property type="entry name" value="Integrase_H2C2"/>
    <property type="match status" value="1"/>
</dbReference>
<feature type="region of interest" description="Disordered" evidence="9">
    <location>
        <begin position="258"/>
        <end position="283"/>
    </location>
</feature>
<protein>
    <recommendedName>
        <fullName evidence="8">Gypsy retrotransposon integrase-like protein 1</fullName>
        <ecNumber evidence="2">3.1.26.4</ecNumber>
    </recommendedName>
</protein>
<dbReference type="GO" id="GO:0015074">
    <property type="term" value="P:DNA integration"/>
    <property type="evidence" value="ECO:0007669"/>
    <property type="project" value="InterPro"/>
</dbReference>
<dbReference type="InterPro" id="IPR021109">
    <property type="entry name" value="Peptidase_aspartic_dom_sf"/>
</dbReference>
<dbReference type="Pfam" id="PF00078">
    <property type="entry name" value="RVT_1"/>
    <property type="match status" value="1"/>
</dbReference>
<keyword evidence="7" id="KW-0511">Multifunctional enzyme</keyword>
<dbReference type="InterPro" id="IPR050951">
    <property type="entry name" value="Retrovirus_Pol_polyprotein"/>
</dbReference>
<dbReference type="Gene3D" id="3.10.10.10">
    <property type="entry name" value="HIV Type 1 Reverse Transcriptase, subunit A, domain 1"/>
    <property type="match status" value="1"/>
</dbReference>
<dbReference type="InterPro" id="IPR001584">
    <property type="entry name" value="Integrase_cat-core"/>
</dbReference>
<proteinExistence type="inferred from homology"/>
<keyword evidence="5" id="KW-0540">Nuclease</keyword>
<dbReference type="CDD" id="cd00303">
    <property type="entry name" value="retropepsin_like"/>
    <property type="match status" value="1"/>
</dbReference>
<dbReference type="PANTHER" id="PTHR37984:SF5">
    <property type="entry name" value="PROTEIN NYNRIN-LIKE"/>
    <property type="match status" value="1"/>
</dbReference>
<feature type="region of interest" description="Disordered" evidence="9">
    <location>
        <begin position="1603"/>
        <end position="1650"/>
    </location>
</feature>
<evidence type="ECO:0000256" key="4">
    <source>
        <dbReference type="ARBA" id="ARBA00022695"/>
    </source>
</evidence>
<dbReference type="PROSITE" id="PS50994">
    <property type="entry name" value="INTEGRASE"/>
    <property type="match status" value="1"/>
</dbReference>
<keyword evidence="4" id="KW-0548">Nucleotidyltransferase</keyword>
<dbReference type="Gene3D" id="3.30.420.10">
    <property type="entry name" value="Ribonuclease H-like superfamily/Ribonuclease H"/>
    <property type="match status" value="1"/>
</dbReference>
<evidence type="ECO:0000256" key="2">
    <source>
        <dbReference type="ARBA" id="ARBA00012180"/>
    </source>
</evidence>
<dbReference type="InterPro" id="IPR043502">
    <property type="entry name" value="DNA/RNA_pol_sf"/>
</dbReference>
<dbReference type="Gene3D" id="3.30.70.270">
    <property type="match status" value="2"/>
</dbReference>
<feature type="compositionally biased region" description="Gly residues" evidence="9">
    <location>
        <begin position="1977"/>
        <end position="1992"/>
    </location>
</feature>
<dbReference type="Pfam" id="PF00665">
    <property type="entry name" value="rve"/>
    <property type="match status" value="1"/>
</dbReference>
<feature type="compositionally biased region" description="Low complexity" evidence="9">
    <location>
        <begin position="1502"/>
        <end position="1514"/>
    </location>
</feature>
<evidence type="ECO:0000256" key="5">
    <source>
        <dbReference type="ARBA" id="ARBA00022722"/>
    </source>
</evidence>
<feature type="compositionally biased region" description="Low complexity" evidence="9">
    <location>
        <begin position="1867"/>
        <end position="1886"/>
    </location>
</feature>
<evidence type="ECO:0000259" key="10">
    <source>
        <dbReference type="PROSITE" id="PS50994"/>
    </source>
</evidence>
<dbReference type="InterPro" id="IPR041588">
    <property type="entry name" value="Integrase_H2C2"/>
</dbReference>
<dbReference type="Gene3D" id="2.40.70.10">
    <property type="entry name" value="Acid Proteases"/>
    <property type="match status" value="1"/>
</dbReference>
<feature type="region of interest" description="Disordered" evidence="9">
    <location>
        <begin position="1838"/>
        <end position="1886"/>
    </location>
</feature>
<feature type="compositionally biased region" description="Polar residues" evidence="9">
    <location>
        <begin position="1838"/>
        <end position="1849"/>
    </location>
</feature>
<feature type="compositionally biased region" description="Polar residues" evidence="9">
    <location>
        <begin position="1603"/>
        <end position="1616"/>
    </location>
</feature>
<sequence>MPGGDCSTWEFSKLTTEYKLREQLVKSFQERPPLDEEQKKKSDKASKDEAILRRELLNRALTGQVTAPSQPSGESGADFYIDSQILSSHLSKLGRFTGVNCDATAAFIAKVKGITTACPSFSWQRIYGAIQAHISQNVLKTLEAADVKDFRAFESILKDNYGVLSNVYQQLESWITKGKTTGQAFTQHQSETAQTLEPIIDSFEKEIIKMKEEAGIKNYVPTFRDGFTALRILKVLQAIRQDCDQTYSAIIIELKDKTKERADHKRPPGGSNNGRGGSNGHTNVTFADYEYQPLGYYNDEQDSAPQSEYYQQNGSYYGNDGYDYHPQVESGNVDDLAGQVKDCKKVTFTQRVPANPGPIYVPVQFFDYSKLIVKSLVDSGSFASLISIRLVRDLGLPMFPTNQTVRGIGGTKSKALGVVLPSINVGGSYWPSVEMFVLPESCISIPCILGRRPLNVRCLEINQNLQDRTITLRSHYNETSRIPYINDPRTEACPTSPVHKRLGDSHLAQESMDAVQLVELVHQDLGATINTENPDEAREVAKILLEHQGAFKTPDKPIGAYKAYEAEIDTIPGKTKHVHQFKIPERHVGPLVKEIDKLKQIGVLVPSDNSCGWNTPLGAVTKSNGGTRLILNLNLTVNPLLRNADTFAIPNIDASMELPLGMRYFGVMDIANGYWNIRVRESDQVKLSIFWNDECLKFSRLPFGLKSSGHLFVRAITHALKGMKYRDNVKIFVDDALIFAKDFDTYCAALAELLERIEEYGFVIGGSKTKLLFPENKWLGRLVDCNGQRTDPGNVQAIAQMQPPKTYKDLQSLIGMLNWCRSFAAIKPGDVVGTESFSHIVKDITELLKVNKPRQKLVWTQKANKAFNKVKAKLSSETMIWFPDYSKPFMLVTDASASAAGWCLMQKVDGRDRLIRVGSRTFTETQSRYSATEREANAIVMAISVCNTVADYFSRPPGVDMSRPSYKGENEPAGKFHKFHAFDVYVPSWCKIDESPKVEFNGDDLTTGDNIVAHVCNKDPVEKGIFERMSITSEQSQTDACRSAIDALKNDSTMRYDRNCEEACFLWRHFNSLSLCEKTGALLFKSKIYVPSALRPRLLQDFHDYRNHAGAERMRETMSHVTWPNMADDIGAYCKSCICAHSKGGRGFHLDPGFYPVQKGSYPFQLVYVDFIELPVSRGGFRYCCTMVDSFSKFLLAVPTRRARAVDACHAITDHLLDHYPHPETISSDRGTHFTSQLNATFSARNGLKWRHHIAFRPQAFTNSSNLDWPSVIQRIVYIMNAAKNRSTKASPFEVVFGRPAKLSAFDKDCDLPSGENIPEFLRNRARVTDLLHKKLALCQKSADDVVRSDRPRHAPETLEPGDEVFLKRENSAVAKSKHLRWLGPYICVRSNGHVVQLSDQDGHLDWFHRSDILKRVPRPPKLGAVPYFPSLKVPLPQTISAQPAMRKPLIESAPDSINLPPEPQNSEIANSDVTCPEASSRENLGSNERPLGRAFEPLTGANSNEQESSAASAPVSRKKSLPRETKAPTDTQKSKSARAPDARCARATTRSQSNQAAEALRQDRILAEQIQDSERPMVRKSEMSSGEDQLELGLELDSAVEFSSGSLFNPTTSEPGSDEKMDQEPAAEQGPDSGISESLNLPPPMTPLEPGATAIADPPAAPTAPLTVATASQTSPTQEEPQDWPLLVANDDNEAYELAIVTDVGLEKRQLTEHIAKAKAAGKVLIINGKIERAQGGLDRVKYLGQRIMSELAKNATELHTQAFRESQAMKTIVSLAQTLYHPQSKYSTVSTFLADSNLKTAELRQAKYRSGLEPIVIEDDTPPPSKSPRLTRTVVNESAQAPSTSASVVRAPTTLPTTSGAPWPATATNNSGWNATSSSSANWSATVTNNSGWTASSSSSNNWPATSGLVAPRPVHHVQDLCSDPNIIDRVERTELRRQIAALERVVYAQGNQHRNRSGAGNGRERDDYRRRGGYRGGYRGRGAQRGGFGITDSGRGRR</sequence>
<feature type="region of interest" description="Disordered" evidence="9">
    <location>
        <begin position="1453"/>
        <end position="1591"/>
    </location>
</feature>
<dbReference type="InterPro" id="IPR000477">
    <property type="entry name" value="RT_dom"/>
</dbReference>
<keyword evidence="6" id="KW-0378">Hydrolase</keyword>
<feature type="domain" description="Integrase catalytic" evidence="10">
    <location>
        <begin position="1159"/>
        <end position="1260"/>
    </location>
</feature>
<dbReference type="SUPFAM" id="SSF56672">
    <property type="entry name" value="DNA/RNA polymerases"/>
    <property type="match status" value="1"/>
</dbReference>
<feature type="region of interest" description="Disordered" evidence="9">
    <location>
        <begin position="1953"/>
        <end position="2001"/>
    </location>
</feature>
<dbReference type="SUPFAM" id="SSF53098">
    <property type="entry name" value="Ribonuclease H-like"/>
    <property type="match status" value="1"/>
</dbReference>
<dbReference type="InterPro" id="IPR036397">
    <property type="entry name" value="RNaseH_sf"/>
</dbReference>
<organism evidence="11">
    <name type="scientific">Oikopleura dioica</name>
    <name type="common">Tunicate</name>
    <dbReference type="NCBI Taxonomy" id="34765"/>
    <lineage>
        <taxon>Eukaryota</taxon>
        <taxon>Metazoa</taxon>
        <taxon>Chordata</taxon>
        <taxon>Tunicata</taxon>
        <taxon>Appendicularia</taxon>
        <taxon>Copelata</taxon>
        <taxon>Oikopleuridae</taxon>
        <taxon>Oikopleura</taxon>
    </lineage>
</organism>
<evidence type="ECO:0000256" key="3">
    <source>
        <dbReference type="ARBA" id="ARBA00022679"/>
    </source>
</evidence>
<evidence type="ECO:0000256" key="1">
    <source>
        <dbReference type="ARBA" id="ARBA00010879"/>
    </source>
</evidence>
<evidence type="ECO:0000256" key="9">
    <source>
        <dbReference type="SAM" id="MobiDB-lite"/>
    </source>
</evidence>
<reference evidence="11" key="1">
    <citation type="journal article" date="2010" name="Science">
        <title>Plasticity of animal genome architecture unmasked by rapid evolution of a pelagic tunicate.</title>
        <authorList>
            <person name="Denoeud F."/>
            <person name="Henriet S."/>
            <person name="Mungpakdee S."/>
            <person name="Aury J.M."/>
            <person name="Da Silva C."/>
            <person name="Brinkmann H."/>
            <person name="Mikhaleva J."/>
            <person name="Olsen L.C."/>
            <person name="Jubin C."/>
            <person name="Canestro C."/>
            <person name="Bouquet J.M."/>
            <person name="Danks G."/>
            <person name="Poulain J."/>
            <person name="Campsteijn C."/>
            <person name="Adamski M."/>
            <person name="Cross I."/>
            <person name="Yadetie F."/>
            <person name="Muffato M."/>
            <person name="Louis A."/>
            <person name="Butcher S."/>
            <person name="Tsagkogeorga G."/>
            <person name="Konrad A."/>
            <person name="Singh S."/>
            <person name="Jensen M.F."/>
            <person name="Cong E.H."/>
            <person name="Eikeseth-Otteraa H."/>
            <person name="Noel B."/>
            <person name="Anthouard V."/>
            <person name="Porcel B.M."/>
            <person name="Kachouri-Lafond R."/>
            <person name="Nishino A."/>
            <person name="Ugolini M."/>
            <person name="Chourrout P."/>
            <person name="Nishida H."/>
            <person name="Aasland R."/>
            <person name="Huzurbazar S."/>
            <person name="Westhof E."/>
            <person name="Delsuc F."/>
            <person name="Lehrach H."/>
            <person name="Reinhardt R."/>
            <person name="Weissenbach J."/>
            <person name="Roy S.W."/>
            <person name="Artiguenave F."/>
            <person name="Postlethwait J.H."/>
            <person name="Manak J.R."/>
            <person name="Thompson E.M."/>
            <person name="Jaillon O."/>
            <person name="Du Pasquier L."/>
            <person name="Boudinot P."/>
            <person name="Liberles D.A."/>
            <person name="Volff J.N."/>
            <person name="Philippe H."/>
            <person name="Lenhard B."/>
            <person name="Roest Crollius H."/>
            <person name="Wincker P."/>
            <person name="Chourrout D."/>
        </authorList>
    </citation>
    <scope>NUCLEOTIDE SEQUENCE [LARGE SCALE GENOMIC DNA]</scope>
</reference>